<feature type="region of interest" description="Disordered" evidence="1">
    <location>
        <begin position="291"/>
        <end position="314"/>
    </location>
</feature>
<sequence length="314" mass="34724">MKLEGLHHITMITGDAQKNVAFYADLLGLRLVKKTVNFDQPEAYHLYFGDETGAPGSILTWFEFAGAPRGQAGLGAIHTLQLGVPSDAAIGFWEQRLRDAGYPSQRSDDGTLRFEDYDGLGLELVVADDGNPPLTAVHPDVPADYAITGLEGARAYAMFANVEEKLLTDVLGFTYLGDGEYRLDGEKRHFHWAYDQAQAVGEQGAGSVHHIAWASQDDDHLKWQARVREAGGFVTDVRDRDYFDAIYFREPRGILFEIATLSPGFAADEDPETLGEALRLPKQHEHLRAQLERSLQPVDNPRAARREAASEATA</sequence>
<reference evidence="4" key="1">
    <citation type="submission" date="2023-07" db="EMBL/GenBank/DDBJ databases">
        <title>Conexibacter stalactiti sp. nov., isolated from stalactites in a lava cave and emended description of the genus Conexibacter.</title>
        <authorList>
            <person name="Lee S.D."/>
        </authorList>
    </citation>
    <scope>NUCLEOTIDE SEQUENCE [LARGE SCALE GENOMIC DNA]</scope>
    <source>
        <strain evidence="4">KCTC 39840</strain>
    </source>
</reference>
<dbReference type="InterPro" id="IPR004360">
    <property type="entry name" value="Glyas_Fos-R_dOase_dom"/>
</dbReference>
<dbReference type="InterPro" id="IPR052537">
    <property type="entry name" value="Extradiol_RC_dioxygenase"/>
</dbReference>
<gene>
    <name evidence="3" type="ORF">R7226_06770</name>
</gene>
<proteinExistence type="predicted"/>
<organism evidence="3 4">
    <name type="scientific">Conexibacter stalactiti</name>
    <dbReference type="NCBI Taxonomy" id="1940611"/>
    <lineage>
        <taxon>Bacteria</taxon>
        <taxon>Bacillati</taxon>
        <taxon>Actinomycetota</taxon>
        <taxon>Thermoleophilia</taxon>
        <taxon>Solirubrobacterales</taxon>
        <taxon>Conexibacteraceae</taxon>
        <taxon>Conexibacter</taxon>
    </lineage>
</organism>
<evidence type="ECO:0000313" key="4">
    <source>
        <dbReference type="Proteomes" id="UP001284601"/>
    </source>
</evidence>
<evidence type="ECO:0000313" key="3">
    <source>
        <dbReference type="EMBL" id="MDW5594029.1"/>
    </source>
</evidence>
<dbReference type="Gene3D" id="3.10.180.10">
    <property type="entry name" value="2,3-Dihydroxybiphenyl 1,2-Dioxygenase, domain 1"/>
    <property type="match status" value="2"/>
</dbReference>
<feature type="domain" description="VOC" evidence="2">
    <location>
        <begin position="5"/>
        <end position="139"/>
    </location>
</feature>
<dbReference type="InterPro" id="IPR037523">
    <property type="entry name" value="VOC_core"/>
</dbReference>
<accession>A0ABU4HMU4</accession>
<dbReference type="EMBL" id="JAWSTH010000011">
    <property type="protein sequence ID" value="MDW5594029.1"/>
    <property type="molecule type" value="Genomic_DNA"/>
</dbReference>
<dbReference type="PANTHER" id="PTHR36110:SF2">
    <property type="entry name" value="RING-CLEAVING DIOXYGENASE MHQE-RELATED"/>
    <property type="match status" value="1"/>
</dbReference>
<evidence type="ECO:0000256" key="1">
    <source>
        <dbReference type="SAM" id="MobiDB-lite"/>
    </source>
</evidence>
<dbReference type="RefSeq" id="WP_318596287.1">
    <property type="nucleotide sequence ID" value="NZ_JAWSTH010000011.1"/>
</dbReference>
<dbReference type="PROSITE" id="PS51819">
    <property type="entry name" value="VOC"/>
    <property type="match status" value="2"/>
</dbReference>
<evidence type="ECO:0000259" key="2">
    <source>
        <dbReference type="PROSITE" id="PS51819"/>
    </source>
</evidence>
<name>A0ABU4HMU4_9ACTN</name>
<dbReference type="Pfam" id="PF00903">
    <property type="entry name" value="Glyoxalase"/>
    <property type="match status" value="2"/>
</dbReference>
<dbReference type="SUPFAM" id="SSF54593">
    <property type="entry name" value="Glyoxalase/Bleomycin resistance protein/Dihydroxybiphenyl dioxygenase"/>
    <property type="match status" value="1"/>
</dbReference>
<feature type="compositionally biased region" description="Basic and acidic residues" evidence="1">
    <location>
        <begin position="302"/>
        <end position="314"/>
    </location>
</feature>
<protein>
    <submittedName>
        <fullName evidence="3">VOC family protein</fullName>
    </submittedName>
</protein>
<comment type="caution">
    <text evidence="3">The sequence shown here is derived from an EMBL/GenBank/DDBJ whole genome shotgun (WGS) entry which is preliminary data.</text>
</comment>
<dbReference type="Proteomes" id="UP001284601">
    <property type="component" value="Unassembled WGS sequence"/>
</dbReference>
<dbReference type="InterPro" id="IPR029068">
    <property type="entry name" value="Glyas_Bleomycin-R_OHBP_Dase"/>
</dbReference>
<feature type="domain" description="VOC" evidence="2">
    <location>
        <begin position="149"/>
        <end position="261"/>
    </location>
</feature>
<keyword evidence="4" id="KW-1185">Reference proteome</keyword>
<dbReference type="PANTHER" id="PTHR36110">
    <property type="entry name" value="RING-CLEAVING DIOXYGENASE MHQE-RELATED"/>
    <property type="match status" value="1"/>
</dbReference>